<dbReference type="EMBL" id="CP011403">
    <property type="protein sequence ID" value="AKI03607.1"/>
    <property type="molecule type" value="Genomic_DNA"/>
</dbReference>
<evidence type="ECO:0000313" key="2">
    <source>
        <dbReference type="Proteomes" id="UP000035027"/>
    </source>
</evidence>
<accession>A0A0F7PQM5</accession>
<dbReference type="AlphaFoldDB" id="A0A0F7PQM5"/>
<protein>
    <submittedName>
        <fullName evidence="1">Uncharacterized protein</fullName>
    </submittedName>
</protein>
<evidence type="ECO:0000313" key="1">
    <source>
        <dbReference type="EMBL" id="AKI03607.1"/>
    </source>
</evidence>
<dbReference type="Proteomes" id="UP000035027">
    <property type="component" value="Chromosome"/>
</dbReference>
<reference evidence="1 2" key="1">
    <citation type="submission" date="2015-05" db="EMBL/GenBank/DDBJ databases">
        <title>Complete genome sequence of Lactobacillus salivarius Ren, a probiotic strain with antitumor activity.</title>
        <authorList>
            <person name="Sun E."/>
            <person name="Zhao L."/>
            <person name="Liu S."/>
            <person name="Zhang M."/>
            <person name="Guo H."/>
            <person name="Ren F."/>
        </authorList>
    </citation>
    <scope>NUCLEOTIDE SEQUENCE [LARGE SCALE GENOMIC DNA]</scope>
    <source>
        <strain evidence="1 2">Ren</strain>
    </source>
</reference>
<dbReference type="PATRIC" id="fig|1194971.3.peg.52"/>
<sequence>MTWEEKLAEVEYYAGKRAKEEERKHNIINSIKKLDKKGYNKEEIIDTLIAVADFTEEKISKHYNEVLTK</sequence>
<gene>
    <name evidence="1" type="ORF">LsR_00052</name>
</gene>
<dbReference type="RefSeq" id="WP_047034911.1">
    <property type="nucleotide sequence ID" value="NZ_CP011403.1"/>
</dbReference>
<name>A0A0F7PQM5_9LACO</name>
<proteinExistence type="predicted"/>
<organism evidence="1 2">
    <name type="scientific">Ligilactobacillus salivarius str. Ren</name>
    <dbReference type="NCBI Taxonomy" id="1194971"/>
    <lineage>
        <taxon>Bacteria</taxon>
        <taxon>Bacillati</taxon>
        <taxon>Bacillota</taxon>
        <taxon>Bacilli</taxon>
        <taxon>Lactobacillales</taxon>
        <taxon>Lactobacillaceae</taxon>
        <taxon>Ligilactobacillus</taxon>
    </lineage>
</organism>